<dbReference type="PANTHER" id="PTHR47102">
    <property type="entry name" value="PROTEIN BNI1"/>
    <property type="match status" value="1"/>
</dbReference>
<organism evidence="3 4">
    <name type="scientific">Circinella minor</name>
    <dbReference type="NCBI Taxonomy" id="1195481"/>
    <lineage>
        <taxon>Eukaryota</taxon>
        <taxon>Fungi</taxon>
        <taxon>Fungi incertae sedis</taxon>
        <taxon>Mucoromycota</taxon>
        <taxon>Mucoromycotina</taxon>
        <taxon>Mucoromycetes</taxon>
        <taxon>Mucorales</taxon>
        <taxon>Lichtheimiaceae</taxon>
        <taxon>Circinella</taxon>
    </lineage>
</organism>
<dbReference type="Pfam" id="PF06371">
    <property type="entry name" value="Drf_GBD"/>
    <property type="match status" value="1"/>
</dbReference>
<dbReference type="InterPro" id="IPR010473">
    <property type="entry name" value="GTPase-bd"/>
</dbReference>
<dbReference type="InterPro" id="IPR051661">
    <property type="entry name" value="Actin_filament_regulator"/>
</dbReference>
<feature type="domain" description="Formin GTPase-binding" evidence="2">
    <location>
        <begin position="78"/>
        <end position="333"/>
    </location>
</feature>
<comment type="caution">
    <text evidence="3">The sequence shown here is derived from an EMBL/GenBank/DDBJ whole genome shotgun (WGS) entry which is preliminary data.</text>
</comment>
<dbReference type="AlphaFoldDB" id="A0A8H7VJG7"/>
<dbReference type="OrthoDB" id="2155261at2759"/>
<reference evidence="3 4" key="1">
    <citation type="submission" date="2020-12" db="EMBL/GenBank/DDBJ databases">
        <title>Metabolic potential, ecology and presence of endohyphal bacteria is reflected in genomic diversity of Mucoromycotina.</title>
        <authorList>
            <person name="Muszewska A."/>
            <person name="Okrasinska A."/>
            <person name="Steczkiewicz K."/>
            <person name="Drgas O."/>
            <person name="Orlowska M."/>
            <person name="Perlinska-Lenart U."/>
            <person name="Aleksandrzak-Piekarczyk T."/>
            <person name="Szatraj K."/>
            <person name="Zielenkiewicz U."/>
            <person name="Pilsyk S."/>
            <person name="Malc E."/>
            <person name="Mieczkowski P."/>
            <person name="Kruszewska J.S."/>
            <person name="Biernat P."/>
            <person name="Pawlowska J."/>
        </authorList>
    </citation>
    <scope>NUCLEOTIDE SEQUENCE [LARGE SCALE GENOMIC DNA]</scope>
    <source>
        <strain evidence="3 4">CBS 142.35</strain>
    </source>
</reference>
<evidence type="ECO:0000313" key="4">
    <source>
        <dbReference type="Proteomes" id="UP000646827"/>
    </source>
</evidence>
<dbReference type="GO" id="GO:0030036">
    <property type="term" value="P:actin cytoskeleton organization"/>
    <property type="evidence" value="ECO:0007669"/>
    <property type="project" value="InterPro"/>
</dbReference>
<dbReference type="SUPFAM" id="SSF48371">
    <property type="entry name" value="ARM repeat"/>
    <property type="match status" value="1"/>
</dbReference>
<feature type="compositionally biased region" description="Acidic residues" evidence="1">
    <location>
        <begin position="33"/>
        <end position="47"/>
    </location>
</feature>
<feature type="compositionally biased region" description="Low complexity" evidence="1">
    <location>
        <begin position="23"/>
        <end position="32"/>
    </location>
</feature>
<name>A0A8H7VJG7_9FUNG</name>
<dbReference type="EMBL" id="JAEPRB010000212">
    <property type="protein sequence ID" value="KAG2218738.1"/>
    <property type="molecule type" value="Genomic_DNA"/>
</dbReference>
<dbReference type="Proteomes" id="UP000646827">
    <property type="component" value="Unassembled WGS sequence"/>
</dbReference>
<sequence length="568" mass="64785">MATSPRLLTKFTNIFARKDDPTNSSGSSNNSSSDEEMGQVGGDDDTLGDSVFSSVSSVRNHNPNTPPPLRTVQIDQTFSEKDKQAVDDAFDQLMKEYALSSTIRPNLTQLTTHQKSLMLMQSSKKKIIHQQNNNNNNNNNTTSTKKRLSLAINSNNNNNNNNPFNINISNLSGMATNSRSSNLLSFKSSTYSRRKSVRDVFSTDNPEYYCRALRSPTPTDDDLVHLKIHLRSSVVSWTDEFLALGGLEALTFALGVCKEDIKKQSDKKIELLCRCFKTLMSPESKAVEKVLTNTEALEHVRDIMFGPSDIKLKALYLLDVQTRQQLLEVLCTLPSIQVTTESGDYIHGYDVLRQLLRDKSEDIVDDQPKRHTLVFPTSFKADTETMMKKISNGETTRPRYTAWMRELQLTVDRHIEPMTYLSQVLNYNFESAYRQLRVNQHQQYEQEGSTPLPNSNSNSNNEETRQVVMVDEGVVDYLITNLRLICTLVTKPATNFTGDYDKYEQEKMRMEIMLSGFKKITHALSICPHPTLHASYIRYLQPLLQPWADLFEFDLMDDDDEMWEDIVN</sequence>
<protein>
    <recommendedName>
        <fullName evidence="2">Formin GTPase-binding domain-containing protein</fullName>
    </recommendedName>
</protein>
<gene>
    <name evidence="3" type="ORF">INT45_003056</name>
</gene>
<evidence type="ECO:0000313" key="3">
    <source>
        <dbReference type="EMBL" id="KAG2218738.1"/>
    </source>
</evidence>
<feature type="region of interest" description="Disordered" evidence="1">
    <location>
        <begin position="1"/>
        <end position="71"/>
    </location>
</feature>
<dbReference type="SMART" id="SM01140">
    <property type="entry name" value="Drf_GBD"/>
    <property type="match status" value="1"/>
</dbReference>
<accession>A0A8H7VJG7</accession>
<dbReference type="InterPro" id="IPR011989">
    <property type="entry name" value="ARM-like"/>
</dbReference>
<evidence type="ECO:0000256" key="1">
    <source>
        <dbReference type="SAM" id="MobiDB-lite"/>
    </source>
</evidence>
<dbReference type="PANTHER" id="PTHR47102:SF2">
    <property type="entry name" value="PROTEIN BNI1"/>
    <property type="match status" value="1"/>
</dbReference>
<dbReference type="GO" id="GO:0003779">
    <property type="term" value="F:actin binding"/>
    <property type="evidence" value="ECO:0007669"/>
    <property type="project" value="InterPro"/>
</dbReference>
<dbReference type="InterPro" id="IPR016024">
    <property type="entry name" value="ARM-type_fold"/>
</dbReference>
<dbReference type="GO" id="GO:0031267">
    <property type="term" value="F:small GTPase binding"/>
    <property type="evidence" value="ECO:0007669"/>
    <property type="project" value="InterPro"/>
</dbReference>
<feature type="region of interest" description="Disordered" evidence="1">
    <location>
        <begin position="441"/>
        <end position="461"/>
    </location>
</feature>
<feature type="compositionally biased region" description="Polar residues" evidence="1">
    <location>
        <begin position="51"/>
        <end position="63"/>
    </location>
</feature>
<proteinExistence type="predicted"/>
<evidence type="ECO:0000259" key="2">
    <source>
        <dbReference type="SMART" id="SM01140"/>
    </source>
</evidence>
<dbReference type="Gene3D" id="1.25.10.10">
    <property type="entry name" value="Leucine-rich Repeat Variant"/>
    <property type="match status" value="1"/>
</dbReference>
<keyword evidence="4" id="KW-1185">Reference proteome</keyword>
<feature type="compositionally biased region" description="Polar residues" evidence="1">
    <location>
        <begin position="441"/>
        <end position="453"/>
    </location>
</feature>